<comment type="similarity">
    <text evidence="2">Belongs to the nitronate monooxygenase family. NMO class I subfamily.</text>
</comment>
<dbReference type="AlphaFoldDB" id="A0A2S0MBG5"/>
<dbReference type="FunFam" id="3.20.20.70:FF:000154">
    <property type="entry name" value="Probable nitronate monooxygenase"/>
    <property type="match status" value="1"/>
</dbReference>
<protein>
    <recommendedName>
        <fullName evidence="11">Nitronate monooxygenase</fullName>
    </recommendedName>
    <alternativeName>
        <fullName evidence="9">Propionate 3-nitronate monooxygenase</fullName>
    </alternativeName>
</protein>
<evidence type="ECO:0000256" key="8">
    <source>
        <dbReference type="ARBA" id="ARBA00023033"/>
    </source>
</evidence>
<dbReference type="GO" id="GO:0009636">
    <property type="term" value="P:response to toxic substance"/>
    <property type="evidence" value="ECO:0007669"/>
    <property type="project" value="UniProtKB-KW"/>
</dbReference>
<dbReference type="Pfam" id="PF03060">
    <property type="entry name" value="NMO"/>
    <property type="match status" value="1"/>
</dbReference>
<name>A0A2S0MBG5_9BURK</name>
<evidence type="ECO:0000256" key="11">
    <source>
        <dbReference type="ARBA" id="ARBA00067136"/>
    </source>
</evidence>
<evidence type="ECO:0000256" key="4">
    <source>
        <dbReference type="ARBA" id="ARBA00022630"/>
    </source>
</evidence>
<dbReference type="InterPro" id="IPR004136">
    <property type="entry name" value="NMO"/>
</dbReference>
<keyword evidence="3" id="KW-0216">Detoxification</keyword>
<evidence type="ECO:0000256" key="6">
    <source>
        <dbReference type="ARBA" id="ARBA00022741"/>
    </source>
</evidence>
<comment type="cofactor">
    <cofactor evidence="1">
        <name>FMN</name>
        <dbReference type="ChEBI" id="CHEBI:58210"/>
    </cofactor>
</comment>
<keyword evidence="13" id="KW-1185">Reference proteome</keyword>
<evidence type="ECO:0000256" key="2">
    <source>
        <dbReference type="ARBA" id="ARBA00009881"/>
    </source>
</evidence>
<organism evidence="12 13">
    <name type="scientific">Ottowia oryzae</name>
    <dbReference type="NCBI Taxonomy" id="2109914"/>
    <lineage>
        <taxon>Bacteria</taxon>
        <taxon>Pseudomonadati</taxon>
        <taxon>Pseudomonadota</taxon>
        <taxon>Betaproteobacteria</taxon>
        <taxon>Burkholderiales</taxon>
        <taxon>Comamonadaceae</taxon>
        <taxon>Ottowia</taxon>
    </lineage>
</organism>
<dbReference type="KEGG" id="otk:C6570_01970"/>
<dbReference type="GO" id="GO:0018580">
    <property type="term" value="F:nitronate monooxygenase activity"/>
    <property type="evidence" value="ECO:0007669"/>
    <property type="project" value="InterPro"/>
</dbReference>
<accession>A0A2S0MBG5</accession>
<evidence type="ECO:0000313" key="13">
    <source>
        <dbReference type="Proteomes" id="UP000239709"/>
    </source>
</evidence>
<dbReference type="Proteomes" id="UP000239709">
    <property type="component" value="Chromosome"/>
</dbReference>
<gene>
    <name evidence="12" type="ORF">C6570_01970</name>
</gene>
<dbReference type="PANTHER" id="PTHR42747:SF3">
    <property type="entry name" value="NITRONATE MONOOXYGENASE-RELATED"/>
    <property type="match status" value="1"/>
</dbReference>
<dbReference type="SUPFAM" id="SSF51412">
    <property type="entry name" value="Inosine monophosphate dehydrogenase (IMPDH)"/>
    <property type="match status" value="1"/>
</dbReference>
<dbReference type="InterPro" id="IPR013785">
    <property type="entry name" value="Aldolase_TIM"/>
</dbReference>
<reference evidence="12 13" key="1">
    <citation type="submission" date="2018-03" db="EMBL/GenBank/DDBJ databases">
        <title>Genome sequencing of Ottowia sp.</title>
        <authorList>
            <person name="Kim S.-J."/>
            <person name="Heo J."/>
            <person name="Kwon S.-W."/>
        </authorList>
    </citation>
    <scope>NUCLEOTIDE SEQUENCE [LARGE SCALE GENOMIC DNA]</scope>
    <source>
        <strain evidence="12 13">KADR8-3</strain>
    </source>
</reference>
<sequence length="346" mass="35311">MTALADRLGTRHPLIQAPMAGVQGSALALAVSGAGGLGSLPCAMLGADALRAELGALKASGLPYNVNYFSHTPPVPDAAREAAWRAALAPYYDELGLDIAAIPAGPGRAPFTAEAADLLAEFAPPVVSFHFGLPAPDLLARVKAWGAFVLSSATTVREALWLQEHGADAIIAQGWEAGGHRGHFLSDDLTEQPGTFALLPQIVAAVRLPVIAAGGIADAAGVRAAMALGAAGVQVGTAYLCADEATTSPLHRAALQSEAARHTAVTNCFTGRPARGIVNRLMREQGPISPNAPTFPLATAAVAPLRAAAEKLGRSDFTSMWSGQNASQCRSAPAAQITAALAKGLS</sequence>
<comment type="catalytic activity">
    <reaction evidence="10">
        <text>3 propionate 3-nitronate + 3 O2 + H2O = 3 3-oxopropanoate + 2 nitrate + nitrite + H2O2 + 3 H(+)</text>
        <dbReference type="Rhea" id="RHEA:57332"/>
        <dbReference type="ChEBI" id="CHEBI:15377"/>
        <dbReference type="ChEBI" id="CHEBI:15378"/>
        <dbReference type="ChEBI" id="CHEBI:15379"/>
        <dbReference type="ChEBI" id="CHEBI:16240"/>
        <dbReference type="ChEBI" id="CHEBI:16301"/>
        <dbReference type="ChEBI" id="CHEBI:17632"/>
        <dbReference type="ChEBI" id="CHEBI:33190"/>
        <dbReference type="ChEBI" id="CHEBI:136067"/>
    </reaction>
</comment>
<keyword evidence="8" id="KW-0503">Monooxygenase</keyword>
<evidence type="ECO:0000256" key="3">
    <source>
        <dbReference type="ARBA" id="ARBA00022575"/>
    </source>
</evidence>
<keyword evidence="6" id="KW-0547">Nucleotide-binding</keyword>
<evidence type="ECO:0000256" key="1">
    <source>
        <dbReference type="ARBA" id="ARBA00001917"/>
    </source>
</evidence>
<evidence type="ECO:0000256" key="5">
    <source>
        <dbReference type="ARBA" id="ARBA00022643"/>
    </source>
</evidence>
<evidence type="ECO:0000256" key="7">
    <source>
        <dbReference type="ARBA" id="ARBA00023002"/>
    </source>
</evidence>
<dbReference type="GO" id="GO:0051213">
    <property type="term" value="F:dioxygenase activity"/>
    <property type="evidence" value="ECO:0007669"/>
    <property type="project" value="UniProtKB-KW"/>
</dbReference>
<dbReference type="PANTHER" id="PTHR42747">
    <property type="entry name" value="NITRONATE MONOOXYGENASE-RELATED"/>
    <property type="match status" value="1"/>
</dbReference>
<keyword evidence="12" id="KW-0223">Dioxygenase</keyword>
<dbReference type="OrthoDB" id="9778912at2"/>
<evidence type="ECO:0000256" key="9">
    <source>
        <dbReference type="ARBA" id="ARBA00031155"/>
    </source>
</evidence>
<keyword evidence="7" id="KW-0560">Oxidoreductase</keyword>
<dbReference type="EMBL" id="CP027666">
    <property type="protein sequence ID" value="AVO33157.1"/>
    <property type="molecule type" value="Genomic_DNA"/>
</dbReference>
<evidence type="ECO:0000313" key="12">
    <source>
        <dbReference type="EMBL" id="AVO33157.1"/>
    </source>
</evidence>
<dbReference type="Gene3D" id="3.20.20.70">
    <property type="entry name" value="Aldolase class I"/>
    <property type="match status" value="1"/>
</dbReference>
<dbReference type="CDD" id="cd04730">
    <property type="entry name" value="NPD_like"/>
    <property type="match status" value="1"/>
</dbReference>
<dbReference type="GO" id="GO:0000166">
    <property type="term" value="F:nucleotide binding"/>
    <property type="evidence" value="ECO:0007669"/>
    <property type="project" value="UniProtKB-KW"/>
</dbReference>
<evidence type="ECO:0000256" key="10">
    <source>
        <dbReference type="ARBA" id="ARBA00049401"/>
    </source>
</evidence>
<keyword evidence="4" id="KW-0285">Flavoprotein</keyword>
<proteinExistence type="inferred from homology"/>
<keyword evidence="5" id="KW-0288">FMN</keyword>